<dbReference type="PANTHER" id="PTHR10900:SF77">
    <property type="entry name" value="FI19380P1"/>
    <property type="match status" value="1"/>
</dbReference>
<dbReference type="PANTHER" id="PTHR10900">
    <property type="entry name" value="PERIOSTIN-RELATED"/>
    <property type="match status" value="1"/>
</dbReference>
<feature type="chain" id="PRO_5015659397" evidence="1">
    <location>
        <begin position="26"/>
        <end position="198"/>
    </location>
</feature>
<dbReference type="Proteomes" id="UP000238426">
    <property type="component" value="Unassembled WGS sequence"/>
</dbReference>
<dbReference type="FunFam" id="2.30.180.10:FF:000032">
    <property type="entry name" value="Fasciclin domain-containing protein, putative"/>
    <property type="match status" value="1"/>
</dbReference>
<dbReference type="SUPFAM" id="SSF82153">
    <property type="entry name" value="FAS1 domain"/>
    <property type="match status" value="1"/>
</dbReference>
<protein>
    <submittedName>
        <fullName evidence="3">Beta-Ig-H3/fasciclin</fullName>
    </submittedName>
</protein>
<dbReference type="EMBL" id="PXOQ01000008">
    <property type="protein sequence ID" value="PSG89466.1"/>
    <property type="molecule type" value="Genomic_DNA"/>
</dbReference>
<dbReference type="Pfam" id="PF02469">
    <property type="entry name" value="Fasciclin"/>
    <property type="match status" value="1"/>
</dbReference>
<dbReference type="Gene3D" id="2.30.180.10">
    <property type="entry name" value="FAS1 domain"/>
    <property type="match status" value="1"/>
</dbReference>
<keyword evidence="4" id="KW-1185">Reference proteome</keyword>
<proteinExistence type="predicted"/>
<dbReference type="InterPro" id="IPR036378">
    <property type="entry name" value="FAS1_dom_sf"/>
</dbReference>
<dbReference type="SMART" id="SM00554">
    <property type="entry name" value="FAS1"/>
    <property type="match status" value="1"/>
</dbReference>
<gene>
    <name evidence="3" type="ORF">C7H52_06740</name>
</gene>
<comment type="caution">
    <text evidence="3">The sequence shown here is derived from an EMBL/GenBank/DDBJ whole genome shotgun (WGS) entry which is preliminary data.</text>
</comment>
<evidence type="ECO:0000313" key="3">
    <source>
        <dbReference type="EMBL" id="PSG89466.1"/>
    </source>
</evidence>
<feature type="signal peptide" evidence="1">
    <location>
        <begin position="1"/>
        <end position="25"/>
    </location>
</feature>
<keyword evidence="1" id="KW-0732">Signal</keyword>
<evidence type="ECO:0000313" key="4">
    <source>
        <dbReference type="Proteomes" id="UP000238426"/>
    </source>
</evidence>
<dbReference type="GO" id="GO:0005615">
    <property type="term" value="C:extracellular space"/>
    <property type="evidence" value="ECO:0007669"/>
    <property type="project" value="TreeGrafter"/>
</dbReference>
<dbReference type="PROSITE" id="PS51257">
    <property type="entry name" value="PROKAR_LIPOPROTEIN"/>
    <property type="match status" value="1"/>
</dbReference>
<reference evidence="3 4" key="1">
    <citation type="submission" date="2018-03" db="EMBL/GenBank/DDBJ databases">
        <title>Mesoflavibacter sp. HG37 and Mesoflavibacter sp. HG96 sp.nov., two marine bacteria isolated from seawater of Western Pacific Ocean.</title>
        <authorList>
            <person name="Cheng H."/>
            <person name="Wu Y.-H."/>
            <person name="Guo L.-L."/>
            <person name="Xu X.-W."/>
        </authorList>
    </citation>
    <scope>NUCLEOTIDE SEQUENCE [LARGE SCALE GENOMIC DNA]</scope>
    <source>
        <strain evidence="3 4">KCTC 32269</strain>
    </source>
</reference>
<feature type="domain" description="FAS1" evidence="2">
    <location>
        <begin position="50"/>
        <end position="194"/>
    </location>
</feature>
<dbReference type="InterPro" id="IPR000782">
    <property type="entry name" value="FAS1_domain"/>
</dbReference>
<dbReference type="AlphaFoldDB" id="A0A2T1NBE2"/>
<evidence type="ECO:0000259" key="2">
    <source>
        <dbReference type="PROSITE" id="PS50213"/>
    </source>
</evidence>
<dbReference type="InterPro" id="IPR050904">
    <property type="entry name" value="Adhesion/Biosynth-related"/>
</dbReference>
<dbReference type="PROSITE" id="PS50213">
    <property type="entry name" value="FAS1"/>
    <property type="match status" value="1"/>
</dbReference>
<organism evidence="3 4">
    <name type="scientific">Aurantibacter aestuarii</name>
    <dbReference type="NCBI Taxonomy" id="1266046"/>
    <lineage>
        <taxon>Bacteria</taxon>
        <taxon>Pseudomonadati</taxon>
        <taxon>Bacteroidota</taxon>
        <taxon>Flavobacteriia</taxon>
        <taxon>Flavobacteriales</taxon>
        <taxon>Flavobacteriaceae</taxon>
        <taxon>Aurantibacter</taxon>
    </lineage>
</organism>
<evidence type="ECO:0000256" key="1">
    <source>
        <dbReference type="SAM" id="SignalP"/>
    </source>
</evidence>
<sequence>MKLKNAMLSLSVCALLFSTSCKDEAKETEQEMEMTEEVVEMEVEEELTEIPTIAGVAMSNDSFSTLVAGVKAADLAETLNSEGPFTVFAPTNDAFAKLPAGALDNLLKPENKEMLKSVLTYHVVAGKFDAAAVMTAIEENNNAFVIKTVQGETLTAMMKDGKVMLKDANGNTSTVVMTDVEASNGLIHAIDTVVMPKK</sequence>
<dbReference type="RefSeq" id="WP_106463141.1">
    <property type="nucleotide sequence ID" value="NZ_PXOQ01000008.1"/>
</dbReference>
<accession>A0A2T1NBE2</accession>
<dbReference type="OrthoDB" id="9800666at2"/>
<name>A0A2T1NBE2_9FLAO</name>